<dbReference type="AlphaFoldDB" id="A0A7T7RH49"/>
<sequence>MPRKRTTAAQRARQRQAATGEKYTAALRTETRPTVVHTMFSADGAGWAPIIRRAERELDEVWPGHPQPYWEEKFGDLCWKSCPLDQGREVWAVINRATREASSTCQTCPSPGRKRVVWVGMDWGGMPWVKTCCDTCYYLPPVRARSGWEYQRRSTCSSSSCTRTAANGRGRHREAGAAESSVEPIAWARGYCWSARTAWCSSVPTKAADADVCTAGSEDSNDGTT</sequence>
<name>A0A7T7RH49_9ACTN</name>
<feature type="compositionally biased region" description="Low complexity" evidence="1">
    <location>
        <begin position="7"/>
        <end position="19"/>
    </location>
</feature>
<accession>A0A7T7RH49</accession>
<reference evidence="2 3" key="1">
    <citation type="submission" date="2020-12" db="EMBL/GenBank/DDBJ databases">
        <title>A novel species.</title>
        <authorList>
            <person name="Li K."/>
        </authorList>
    </citation>
    <scope>NUCLEOTIDE SEQUENCE [LARGE SCALE GENOMIC DNA]</scope>
    <source>
        <strain evidence="2 3">ZYC-3</strain>
    </source>
</reference>
<proteinExistence type="predicted"/>
<organism evidence="2 3">
    <name type="scientific">Streptomyces liliifuscus</name>
    <dbReference type="NCBI Taxonomy" id="2797636"/>
    <lineage>
        <taxon>Bacteria</taxon>
        <taxon>Bacillati</taxon>
        <taxon>Actinomycetota</taxon>
        <taxon>Actinomycetes</taxon>
        <taxon>Kitasatosporales</taxon>
        <taxon>Streptomycetaceae</taxon>
        <taxon>Streptomyces</taxon>
    </lineage>
</organism>
<dbReference type="RefSeq" id="WP_200401208.1">
    <property type="nucleotide sequence ID" value="NZ_CP066831.1"/>
</dbReference>
<dbReference type="EMBL" id="CP066831">
    <property type="protein sequence ID" value="QQM46395.1"/>
    <property type="molecule type" value="Genomic_DNA"/>
</dbReference>
<protein>
    <submittedName>
        <fullName evidence="2">Uncharacterized protein</fullName>
    </submittedName>
</protein>
<feature type="region of interest" description="Disordered" evidence="1">
    <location>
        <begin position="1"/>
        <end position="20"/>
    </location>
</feature>
<gene>
    <name evidence="2" type="ORF">JEQ17_48050</name>
</gene>
<evidence type="ECO:0000313" key="2">
    <source>
        <dbReference type="EMBL" id="QQM46395.1"/>
    </source>
</evidence>
<keyword evidence="3" id="KW-1185">Reference proteome</keyword>
<dbReference type="KEGG" id="slf:JEQ17_48050"/>
<evidence type="ECO:0000313" key="3">
    <source>
        <dbReference type="Proteomes" id="UP000595636"/>
    </source>
</evidence>
<evidence type="ECO:0000256" key="1">
    <source>
        <dbReference type="SAM" id="MobiDB-lite"/>
    </source>
</evidence>
<dbReference type="Proteomes" id="UP000595636">
    <property type="component" value="Chromosome"/>
</dbReference>